<dbReference type="InterPro" id="IPR004089">
    <property type="entry name" value="MCPsignal_dom"/>
</dbReference>
<name>A0ABR5K099_9BACI</name>
<dbReference type="Proteomes" id="UP000050668">
    <property type="component" value="Unassembled WGS sequence"/>
</dbReference>
<dbReference type="Pfam" id="PF00672">
    <property type="entry name" value="HAMP"/>
    <property type="match status" value="1"/>
</dbReference>
<dbReference type="Gene3D" id="1.10.287.950">
    <property type="entry name" value="Methyl-accepting chemotaxis protein"/>
    <property type="match status" value="1"/>
</dbReference>
<keyword evidence="3 7" id="KW-0472">Membrane</keyword>
<dbReference type="Gene3D" id="6.10.340.10">
    <property type="match status" value="1"/>
</dbReference>
<dbReference type="InterPro" id="IPR004090">
    <property type="entry name" value="Chemotax_Me-accpt_rcpt"/>
</dbReference>
<dbReference type="InterPro" id="IPR003660">
    <property type="entry name" value="HAMP_dom"/>
</dbReference>
<gene>
    <name evidence="10" type="ORF">AEA09_05970</name>
</gene>
<evidence type="ECO:0000256" key="6">
    <source>
        <dbReference type="PROSITE-ProRule" id="PRU00284"/>
    </source>
</evidence>
<evidence type="ECO:0000256" key="3">
    <source>
        <dbReference type="ARBA" id="ARBA00023136"/>
    </source>
</evidence>
<dbReference type="SMART" id="SM00304">
    <property type="entry name" value="HAMP"/>
    <property type="match status" value="1"/>
</dbReference>
<proteinExistence type="inferred from homology"/>
<dbReference type="Pfam" id="PF00015">
    <property type="entry name" value="MCPsignal"/>
    <property type="match status" value="1"/>
</dbReference>
<dbReference type="PANTHER" id="PTHR32089:SF112">
    <property type="entry name" value="LYSOZYME-LIKE PROTEIN-RELATED"/>
    <property type="match status" value="1"/>
</dbReference>
<evidence type="ECO:0000256" key="7">
    <source>
        <dbReference type="SAM" id="Phobius"/>
    </source>
</evidence>
<accession>A0ABR5K099</accession>
<keyword evidence="7" id="KW-1133">Transmembrane helix</keyword>
<evidence type="ECO:0000259" key="8">
    <source>
        <dbReference type="PROSITE" id="PS50111"/>
    </source>
</evidence>
<dbReference type="SMART" id="SM00283">
    <property type="entry name" value="MA"/>
    <property type="match status" value="1"/>
</dbReference>
<dbReference type="CDD" id="cd06225">
    <property type="entry name" value="HAMP"/>
    <property type="match status" value="1"/>
</dbReference>
<keyword evidence="4 6" id="KW-0807">Transducer</keyword>
<dbReference type="PANTHER" id="PTHR32089">
    <property type="entry name" value="METHYL-ACCEPTING CHEMOTAXIS PROTEIN MCPB"/>
    <property type="match status" value="1"/>
</dbReference>
<keyword evidence="11" id="KW-1185">Reference proteome</keyword>
<evidence type="ECO:0000256" key="1">
    <source>
        <dbReference type="ARBA" id="ARBA00004236"/>
    </source>
</evidence>
<feature type="domain" description="HAMP" evidence="9">
    <location>
        <begin position="210"/>
        <end position="263"/>
    </location>
</feature>
<keyword evidence="2" id="KW-1003">Cell membrane</keyword>
<dbReference type="PROSITE" id="PS50111">
    <property type="entry name" value="CHEMOTAXIS_TRANSDUC_2"/>
    <property type="match status" value="1"/>
</dbReference>
<comment type="subcellular location">
    <subcellularLocation>
        <location evidence="1">Cell membrane</location>
    </subcellularLocation>
</comment>
<reference evidence="11" key="1">
    <citation type="submission" date="2015-07" db="EMBL/GenBank/DDBJ databases">
        <title>Fjat-14205 dsm 2895.</title>
        <authorList>
            <person name="Liu B."/>
            <person name="Wang J."/>
            <person name="Zhu Y."/>
            <person name="Liu G."/>
            <person name="Chen Q."/>
            <person name="Chen Z."/>
            <person name="Lan J."/>
            <person name="Che J."/>
            <person name="Ge C."/>
            <person name="Shi H."/>
            <person name="Pan Z."/>
            <person name="Liu X."/>
        </authorList>
    </citation>
    <scope>NUCLEOTIDE SEQUENCE [LARGE SCALE GENOMIC DNA]</scope>
    <source>
        <strain evidence="11">DSM 25560</strain>
    </source>
</reference>
<dbReference type="RefSeq" id="WP_053582962.1">
    <property type="nucleotide sequence ID" value="NZ_LGRV01000003.1"/>
</dbReference>
<evidence type="ECO:0000313" key="10">
    <source>
        <dbReference type="EMBL" id="KOS68146.1"/>
    </source>
</evidence>
<sequence>MKLKNSLTFQLGTIIAGILVVMLGITSLATYITAYNKLYDAAGVEAYGCANITTGLIRPVDIDKALTGDRAVMDKISSELNWTTSHKDIFQTQYILNLDGTLLALDDQLAAKGFAPGDSFQIDEEAIKMLLEMKHPTYSEPYTFGGMDRLSGYAPIFKDHDTSKEIIAISVIDFDANIVKERTWDVVRNGILLSIIPMLLASIVTGFLIRRKVKPISQLIEQAKQIADGNLAVSESQVKSHDEVGDLGRTLNRMTVNLQNILLTMRSTSHQLTGNAGETTITLNEMTDTVQGVANNIGEVTAAVTDGMHHAVNATEILTSLAEDMRNMKTKADYTVQNSNQTMKIAAEGELRAKDISHDMELIRSGSEEVRHTIQNLVTSTTKIQDITNSIAGIATQTNLLALNASIEAARAGEQGKGFAVVADEVRKLAEQSNREVLEVEKLVQDIMEHIQHVISSTTNNTQHIEKGAETVLLTAQSLSDISSAVAETVDEITVISDLMTAETEKSTHVVHMIQQLTETIQEIEETMNHISVAAQQTTDSIDEVAQSSNETTLMAQELEKYVETFKLKENS</sequence>
<comment type="similarity">
    <text evidence="5">Belongs to the methyl-accepting chemotaxis (MCP) protein family.</text>
</comment>
<dbReference type="SUPFAM" id="SSF58104">
    <property type="entry name" value="Methyl-accepting chemotaxis protein (MCP) signaling domain"/>
    <property type="match status" value="1"/>
</dbReference>
<organism evidence="10 11">
    <name type="scientific">Lysinibacillus contaminans</name>
    <dbReference type="NCBI Taxonomy" id="1293441"/>
    <lineage>
        <taxon>Bacteria</taxon>
        <taxon>Bacillati</taxon>
        <taxon>Bacillota</taxon>
        <taxon>Bacilli</taxon>
        <taxon>Bacillales</taxon>
        <taxon>Bacillaceae</taxon>
        <taxon>Lysinibacillus</taxon>
    </lineage>
</organism>
<protein>
    <submittedName>
        <fullName evidence="10">Chemotaxis protein</fullName>
    </submittedName>
</protein>
<feature type="transmembrane region" description="Helical" evidence="7">
    <location>
        <begin position="190"/>
        <end position="209"/>
    </location>
</feature>
<feature type="transmembrane region" description="Helical" evidence="7">
    <location>
        <begin position="7"/>
        <end position="32"/>
    </location>
</feature>
<dbReference type="PROSITE" id="PS50885">
    <property type="entry name" value="HAMP"/>
    <property type="match status" value="1"/>
</dbReference>
<dbReference type="PRINTS" id="PR00260">
    <property type="entry name" value="CHEMTRNSDUCR"/>
</dbReference>
<feature type="domain" description="Methyl-accepting transducer" evidence="8">
    <location>
        <begin position="289"/>
        <end position="532"/>
    </location>
</feature>
<evidence type="ECO:0000256" key="2">
    <source>
        <dbReference type="ARBA" id="ARBA00022475"/>
    </source>
</evidence>
<comment type="caution">
    <text evidence="10">The sequence shown here is derived from an EMBL/GenBank/DDBJ whole genome shotgun (WGS) entry which is preliminary data.</text>
</comment>
<evidence type="ECO:0000256" key="4">
    <source>
        <dbReference type="ARBA" id="ARBA00023224"/>
    </source>
</evidence>
<keyword evidence="7" id="KW-0812">Transmembrane</keyword>
<dbReference type="EMBL" id="LGRV01000003">
    <property type="protein sequence ID" value="KOS68146.1"/>
    <property type="molecule type" value="Genomic_DNA"/>
</dbReference>
<evidence type="ECO:0000259" key="9">
    <source>
        <dbReference type="PROSITE" id="PS50885"/>
    </source>
</evidence>
<evidence type="ECO:0000256" key="5">
    <source>
        <dbReference type="ARBA" id="ARBA00029447"/>
    </source>
</evidence>
<evidence type="ECO:0000313" key="11">
    <source>
        <dbReference type="Proteomes" id="UP000050668"/>
    </source>
</evidence>